<keyword evidence="2" id="KW-0812">Transmembrane</keyword>
<reference evidence="4" key="1">
    <citation type="submission" date="2025-08" db="UniProtKB">
        <authorList>
            <consortium name="RefSeq"/>
        </authorList>
    </citation>
    <scope>IDENTIFICATION</scope>
</reference>
<feature type="region of interest" description="Disordered" evidence="1">
    <location>
        <begin position="28"/>
        <end position="47"/>
    </location>
</feature>
<sequence>MSKNVNNDARSASSKIPEWLIQIKNAGTRETTHDDNQRKGLDFPTVPPTLRDIQKESGCYDPSVVSIGPYHHGKKTLKEMEKLKETYACQFFKDNDKPIEEIYREVEAVLSSARNSYPEDVIYDLNDEEFNKMMFIDGCFILQFLFCLKPGNLKMSSHDAALVTKDLFLLENQLPFEVLNKLMSFRNLDHKAWMKILTDFCDRVRAFPAGTELKEKMTKIFRGLQKSLTIRNPQGIARDQPAPAAHLLELLHKQFCPGTILSENSEKSSCKNNSQMNWYRYYPAEELRNIGIHFKPSKTALFTDVQFKRRWLITRSLYIPPLRIDNSTKSLLLNLVAYEACHNKSGVTSYVCFMDSLIDTPRDVQVLRSKGILLNTLGSDEQAAELFNQIASHLIPDPYAYIQVKSSIEKEHRKVIRKWVAMWLRLYFNSPWTFIAFVAATFTIILTAIQTYMALFPLKDR</sequence>
<protein>
    <submittedName>
        <fullName evidence="4">UPF0481 protein At3g47200-like</fullName>
    </submittedName>
</protein>
<dbReference type="AlphaFoldDB" id="A0AAJ6UNU6"/>
<evidence type="ECO:0000313" key="4">
    <source>
        <dbReference type="RefSeq" id="XP_011033348.1"/>
    </source>
</evidence>
<evidence type="ECO:0000256" key="2">
    <source>
        <dbReference type="SAM" id="Phobius"/>
    </source>
</evidence>
<dbReference type="KEGG" id="peu:105131862"/>
<dbReference type="PANTHER" id="PTHR31170:SF25">
    <property type="entry name" value="BNAA09G04570D PROTEIN"/>
    <property type="match status" value="1"/>
</dbReference>
<dbReference type="Proteomes" id="UP000694918">
    <property type="component" value="Unplaced"/>
</dbReference>
<evidence type="ECO:0000313" key="3">
    <source>
        <dbReference type="Proteomes" id="UP000694918"/>
    </source>
</evidence>
<name>A0AAJ6UNU6_POPEU</name>
<dbReference type="RefSeq" id="XP_011033348.1">
    <property type="nucleotide sequence ID" value="XM_011035046.1"/>
</dbReference>
<dbReference type="Pfam" id="PF03140">
    <property type="entry name" value="DUF247"/>
    <property type="match status" value="1"/>
</dbReference>
<gene>
    <name evidence="4" type="primary">LOC105131862</name>
</gene>
<dbReference type="GeneID" id="105131862"/>
<dbReference type="InterPro" id="IPR004158">
    <property type="entry name" value="DUF247_pln"/>
</dbReference>
<feature type="compositionally biased region" description="Basic and acidic residues" evidence="1">
    <location>
        <begin position="30"/>
        <end position="41"/>
    </location>
</feature>
<accession>A0AAJ6UNU6</accession>
<evidence type="ECO:0000256" key="1">
    <source>
        <dbReference type="SAM" id="MobiDB-lite"/>
    </source>
</evidence>
<keyword evidence="3" id="KW-1185">Reference proteome</keyword>
<keyword evidence="2" id="KW-0472">Membrane</keyword>
<proteinExistence type="predicted"/>
<dbReference type="PANTHER" id="PTHR31170">
    <property type="entry name" value="BNAC04G53230D PROTEIN"/>
    <property type="match status" value="1"/>
</dbReference>
<feature type="transmembrane region" description="Helical" evidence="2">
    <location>
        <begin position="432"/>
        <end position="455"/>
    </location>
</feature>
<keyword evidence="2" id="KW-1133">Transmembrane helix</keyword>
<organism evidence="3 4">
    <name type="scientific">Populus euphratica</name>
    <name type="common">Euphrates poplar</name>
    <dbReference type="NCBI Taxonomy" id="75702"/>
    <lineage>
        <taxon>Eukaryota</taxon>
        <taxon>Viridiplantae</taxon>
        <taxon>Streptophyta</taxon>
        <taxon>Embryophyta</taxon>
        <taxon>Tracheophyta</taxon>
        <taxon>Spermatophyta</taxon>
        <taxon>Magnoliopsida</taxon>
        <taxon>eudicotyledons</taxon>
        <taxon>Gunneridae</taxon>
        <taxon>Pentapetalae</taxon>
        <taxon>rosids</taxon>
        <taxon>fabids</taxon>
        <taxon>Malpighiales</taxon>
        <taxon>Salicaceae</taxon>
        <taxon>Saliceae</taxon>
        <taxon>Populus</taxon>
    </lineage>
</organism>